<evidence type="ECO:0008006" key="6">
    <source>
        <dbReference type="Google" id="ProtNLM"/>
    </source>
</evidence>
<dbReference type="PANTHER" id="PTHR34709">
    <property type="entry name" value="OS10G0396666 PROTEIN"/>
    <property type="match status" value="1"/>
</dbReference>
<dbReference type="InterPro" id="IPR055312">
    <property type="entry name" value="FBL15-like"/>
</dbReference>
<evidence type="ECO:0000313" key="4">
    <source>
        <dbReference type="EMBL" id="RLM87650.1"/>
    </source>
</evidence>
<dbReference type="Pfam" id="PF00646">
    <property type="entry name" value="F-box"/>
    <property type="match status" value="1"/>
</dbReference>
<dbReference type="Proteomes" id="UP000275267">
    <property type="component" value="Unassembled WGS sequence"/>
</dbReference>
<evidence type="ECO:0000259" key="3">
    <source>
        <dbReference type="Pfam" id="PF24758"/>
    </source>
</evidence>
<dbReference type="InterPro" id="IPR001810">
    <property type="entry name" value="F-box_dom"/>
</dbReference>
<dbReference type="STRING" id="4540.A0A3L6QUW5"/>
<dbReference type="PANTHER" id="PTHR34709:SF61">
    <property type="entry name" value="OS07G0229100 PROTEIN"/>
    <property type="match status" value="1"/>
</dbReference>
<sequence>MERSDGGGEFSAKRSRVSTGSPVAAGVDRLSALPDDVLVLILLCLHTAAAARTSVLSRRWRRLWALLPELRFHVAPDAGRTRAILESYEAALRFLLVKDRGRRPRLRGGMAPRRRAPPLRPPLLRQPRAEGRRQGRRRGGGGGAFELPCFGNATAVCLDLGSLGLAVPPAGVFARLTKLCLLRVRFHGPCELGDAISSPRCPFLQKLRIFNAWGLNNLAIHSRSLLRVELNGLRGLRQLTIVAPALEELVVAHCFFYDRNQPVASISAPQLVSLDWSDPYHP</sequence>
<dbReference type="EMBL" id="PQIB02000011">
    <property type="protein sequence ID" value="RLM87650.1"/>
    <property type="molecule type" value="Genomic_DNA"/>
</dbReference>
<protein>
    <recommendedName>
        <fullName evidence="6">F-box domain-containing protein</fullName>
    </recommendedName>
</protein>
<dbReference type="SUPFAM" id="SSF81383">
    <property type="entry name" value="F-box domain"/>
    <property type="match status" value="1"/>
</dbReference>
<comment type="caution">
    <text evidence="4">The sequence shown here is derived from an EMBL/GenBank/DDBJ whole genome shotgun (WGS) entry which is preliminary data.</text>
</comment>
<keyword evidence="5" id="KW-1185">Reference proteome</keyword>
<evidence type="ECO:0000256" key="1">
    <source>
        <dbReference type="SAM" id="MobiDB-lite"/>
    </source>
</evidence>
<feature type="domain" description="F-box" evidence="2">
    <location>
        <begin position="30"/>
        <end position="67"/>
    </location>
</feature>
<dbReference type="AlphaFoldDB" id="A0A3L6QUW5"/>
<organism evidence="4 5">
    <name type="scientific">Panicum miliaceum</name>
    <name type="common">Proso millet</name>
    <name type="synonym">Broomcorn millet</name>
    <dbReference type="NCBI Taxonomy" id="4540"/>
    <lineage>
        <taxon>Eukaryota</taxon>
        <taxon>Viridiplantae</taxon>
        <taxon>Streptophyta</taxon>
        <taxon>Embryophyta</taxon>
        <taxon>Tracheophyta</taxon>
        <taxon>Spermatophyta</taxon>
        <taxon>Magnoliopsida</taxon>
        <taxon>Liliopsida</taxon>
        <taxon>Poales</taxon>
        <taxon>Poaceae</taxon>
        <taxon>PACMAD clade</taxon>
        <taxon>Panicoideae</taxon>
        <taxon>Panicodae</taxon>
        <taxon>Paniceae</taxon>
        <taxon>Panicinae</taxon>
        <taxon>Panicum</taxon>
        <taxon>Panicum sect. Panicum</taxon>
    </lineage>
</organism>
<dbReference type="OrthoDB" id="10414043at2759"/>
<feature type="region of interest" description="Disordered" evidence="1">
    <location>
        <begin position="105"/>
        <end position="139"/>
    </location>
</feature>
<dbReference type="InterPro" id="IPR036047">
    <property type="entry name" value="F-box-like_dom_sf"/>
</dbReference>
<evidence type="ECO:0000313" key="5">
    <source>
        <dbReference type="Proteomes" id="UP000275267"/>
    </source>
</evidence>
<dbReference type="Pfam" id="PF24758">
    <property type="entry name" value="LRR_At5g56370"/>
    <property type="match status" value="1"/>
</dbReference>
<proteinExistence type="predicted"/>
<feature type="domain" description="F-box/LRR-repeat protein 15/At3g58940/PEG3-like LRR" evidence="3">
    <location>
        <begin position="157"/>
        <end position="279"/>
    </location>
</feature>
<name>A0A3L6QUW5_PANMI</name>
<dbReference type="InterPro" id="IPR055411">
    <property type="entry name" value="LRR_FXL15/At3g58940/PEG3-like"/>
</dbReference>
<feature type="compositionally biased region" description="Basic residues" evidence="1">
    <location>
        <begin position="105"/>
        <end position="117"/>
    </location>
</feature>
<accession>A0A3L6QUW5</accession>
<reference evidence="5" key="1">
    <citation type="journal article" date="2019" name="Nat. Commun.">
        <title>The genome of broomcorn millet.</title>
        <authorList>
            <person name="Zou C."/>
            <person name="Miki D."/>
            <person name="Li D."/>
            <person name="Tang Q."/>
            <person name="Xiao L."/>
            <person name="Rajput S."/>
            <person name="Deng P."/>
            <person name="Jia W."/>
            <person name="Huang R."/>
            <person name="Zhang M."/>
            <person name="Sun Y."/>
            <person name="Hu J."/>
            <person name="Fu X."/>
            <person name="Schnable P.S."/>
            <person name="Li F."/>
            <person name="Zhang H."/>
            <person name="Feng B."/>
            <person name="Zhu X."/>
            <person name="Liu R."/>
            <person name="Schnable J.C."/>
            <person name="Zhu J.-K."/>
            <person name="Zhang H."/>
        </authorList>
    </citation>
    <scope>NUCLEOTIDE SEQUENCE [LARGE SCALE GENOMIC DNA]</scope>
</reference>
<dbReference type="SUPFAM" id="SSF52047">
    <property type="entry name" value="RNI-like"/>
    <property type="match status" value="1"/>
</dbReference>
<gene>
    <name evidence="4" type="ORF">C2845_PM04G00130</name>
</gene>
<evidence type="ECO:0000259" key="2">
    <source>
        <dbReference type="Pfam" id="PF00646"/>
    </source>
</evidence>